<protein>
    <submittedName>
        <fullName evidence="3">Uncharacterized protein</fullName>
    </submittedName>
</protein>
<feature type="transmembrane region" description="Helical" evidence="2">
    <location>
        <begin position="7"/>
        <end position="27"/>
    </location>
</feature>
<dbReference type="OrthoDB" id="2086687at2"/>
<reference evidence="3 5" key="1">
    <citation type="submission" date="2017-12" db="EMBL/GenBank/DDBJ databases">
        <title>Complete genome sequence of Herbivorax saccincola GGR1, a novel Cellulosome-producing hydrolytic bacterium in a thermophilic biogas plant, established by Illumina and Nanopore MinION sequencing.</title>
        <authorList>
            <person name="Pechtl A."/>
            <person name="Ruckert C."/>
            <person name="Koeck D.E."/>
            <person name="Maus I."/>
            <person name="Winkler A."/>
            <person name="Kalinowski J."/>
            <person name="Puhler A."/>
            <person name="Schwarz W.W."/>
            <person name="Zverlov V.V."/>
            <person name="Schluter A."/>
            <person name="Liebl W."/>
        </authorList>
    </citation>
    <scope>NUCLEOTIDE SEQUENCE [LARGE SCALE GENOMIC DNA]</scope>
    <source>
        <strain evidence="3">GGR1</strain>
        <strain evidence="5">SR1</strain>
    </source>
</reference>
<keyword evidence="2" id="KW-0472">Membrane</keyword>
<dbReference type="Proteomes" id="UP000233534">
    <property type="component" value="Chromosome"/>
</dbReference>
<reference evidence="4 6" key="2">
    <citation type="journal article" date="2018" name="Syst. Appl. Microbiol.">
        <title>Characterization and high-quality draft genome sequence of Herbivorax saccincola A7, an anaerobic, alkaliphilic, thermophilic, cellulolytic, and xylanolytic bacterium.</title>
        <authorList>
            <person name="Aikawa S."/>
            <person name="Baramee S."/>
            <person name="Sermsathanaswadi J."/>
            <person name="Thianheng P."/>
            <person name="Tachaapaikoon C."/>
            <person name="Shikata A."/>
            <person name="Waeonukul R."/>
            <person name="Pason P."/>
            <person name="Ratanakhanokchai K."/>
            <person name="Kosugi A."/>
        </authorList>
    </citation>
    <scope>NUCLEOTIDE SEQUENCE [LARGE SCALE GENOMIC DNA]</scope>
    <source>
        <strain evidence="4 6">A7</strain>
    </source>
</reference>
<dbReference type="EMBL" id="CP025197">
    <property type="protein sequence ID" value="AUG57948.1"/>
    <property type="molecule type" value="Genomic_DNA"/>
</dbReference>
<evidence type="ECO:0000313" key="4">
    <source>
        <dbReference type="EMBL" id="PQQ67841.1"/>
    </source>
</evidence>
<accession>A0A2K9E6D2</accession>
<keyword evidence="1" id="KW-0175">Coiled coil</keyword>
<evidence type="ECO:0000313" key="3">
    <source>
        <dbReference type="EMBL" id="AUG57948.1"/>
    </source>
</evidence>
<evidence type="ECO:0000256" key="1">
    <source>
        <dbReference type="SAM" id="Coils"/>
    </source>
</evidence>
<organism evidence="3 5">
    <name type="scientific">Acetivibrio saccincola</name>
    <dbReference type="NCBI Taxonomy" id="1677857"/>
    <lineage>
        <taxon>Bacteria</taxon>
        <taxon>Bacillati</taxon>
        <taxon>Bacillota</taxon>
        <taxon>Clostridia</taxon>
        <taxon>Eubacteriales</taxon>
        <taxon>Oscillospiraceae</taxon>
        <taxon>Acetivibrio</taxon>
    </lineage>
</organism>
<dbReference type="KEGG" id="hsc:HVS_10265"/>
<dbReference type="EMBL" id="NEMB01000003">
    <property type="protein sequence ID" value="PQQ67841.1"/>
    <property type="molecule type" value="Genomic_DNA"/>
</dbReference>
<dbReference type="AlphaFoldDB" id="A0A2K9E6D2"/>
<keyword evidence="5" id="KW-1185">Reference proteome</keyword>
<dbReference type="RefSeq" id="WP_101301914.1">
    <property type="nucleotide sequence ID" value="NZ_CP025197.1"/>
</dbReference>
<gene>
    <name evidence="4" type="ORF">B9R14_14495</name>
    <name evidence="3" type="ORF">HVS_10265</name>
</gene>
<name>A0A2K9E6D2_9FIRM</name>
<keyword evidence="2" id="KW-0812">Transmembrane</keyword>
<sequence>MDNIHKIPFILGVFASIIVGLAGYKSGVEYRDIYIRMSISMIVFFAVGLYLKKFIIKIHDELKEKEEEALKEELLKEEERLKEEKALKEEEDSAKREKGRKIDIKVEEHDEQELYDEEFRPMEVNTIKLNNKK</sequence>
<dbReference type="Proteomes" id="UP000239720">
    <property type="component" value="Unassembled WGS sequence"/>
</dbReference>
<evidence type="ECO:0000313" key="6">
    <source>
        <dbReference type="Proteomes" id="UP000239720"/>
    </source>
</evidence>
<keyword evidence="2" id="KW-1133">Transmembrane helix</keyword>
<feature type="transmembrane region" description="Helical" evidence="2">
    <location>
        <begin position="33"/>
        <end position="51"/>
    </location>
</feature>
<evidence type="ECO:0000256" key="2">
    <source>
        <dbReference type="SAM" id="Phobius"/>
    </source>
</evidence>
<evidence type="ECO:0000313" key="5">
    <source>
        <dbReference type="Proteomes" id="UP000233534"/>
    </source>
</evidence>
<feature type="coiled-coil region" evidence="1">
    <location>
        <begin position="59"/>
        <end position="94"/>
    </location>
</feature>
<proteinExistence type="predicted"/>